<dbReference type="EMBL" id="CAJNNV010017237">
    <property type="protein sequence ID" value="CAE8604998.1"/>
    <property type="molecule type" value="Genomic_DNA"/>
</dbReference>
<organism evidence="2 3">
    <name type="scientific">Polarella glacialis</name>
    <name type="common">Dinoflagellate</name>
    <dbReference type="NCBI Taxonomy" id="89957"/>
    <lineage>
        <taxon>Eukaryota</taxon>
        <taxon>Sar</taxon>
        <taxon>Alveolata</taxon>
        <taxon>Dinophyceae</taxon>
        <taxon>Suessiales</taxon>
        <taxon>Suessiaceae</taxon>
        <taxon>Polarella</taxon>
    </lineage>
</organism>
<dbReference type="Proteomes" id="UP000654075">
    <property type="component" value="Unassembled WGS sequence"/>
</dbReference>
<protein>
    <submittedName>
        <fullName evidence="2">Uncharacterized protein</fullName>
    </submittedName>
</protein>
<proteinExistence type="predicted"/>
<comment type="caution">
    <text evidence="2">The sequence shown here is derived from an EMBL/GenBank/DDBJ whole genome shotgun (WGS) entry which is preliminary data.</text>
</comment>
<dbReference type="AlphaFoldDB" id="A0A813EW84"/>
<feature type="region of interest" description="Disordered" evidence="1">
    <location>
        <begin position="1"/>
        <end position="99"/>
    </location>
</feature>
<sequence length="222" mass="24734">MGCSAGRIMPMETTGRNFADLVPSQEFSEGAVPTPRRPRPSGWEASANDEHNGQKASAPQDGLQAEVLTPRRPNSSGREAVVRPDDKESEDAPNEKVVTTAKTTMGFALDLSEQLKEFNEDHHIVEEPTNLLIFKSYEYTPTKADIMVGHPISPCAPTHKRWLNRLNTALAEVEKEPSKFEDLISVRRETLIKKSEKGNAAFVRFAGMGKNKNKVFQPIQQY</sequence>
<keyword evidence="3" id="KW-1185">Reference proteome</keyword>
<accession>A0A813EW84</accession>
<evidence type="ECO:0000313" key="3">
    <source>
        <dbReference type="Proteomes" id="UP000654075"/>
    </source>
</evidence>
<name>A0A813EW84_POLGL</name>
<gene>
    <name evidence="2" type="ORF">PGLA1383_LOCUS23137</name>
</gene>
<reference evidence="2" key="1">
    <citation type="submission" date="2021-02" db="EMBL/GenBank/DDBJ databases">
        <authorList>
            <person name="Dougan E. K."/>
            <person name="Rhodes N."/>
            <person name="Thang M."/>
            <person name="Chan C."/>
        </authorList>
    </citation>
    <scope>NUCLEOTIDE SEQUENCE</scope>
</reference>
<evidence type="ECO:0000256" key="1">
    <source>
        <dbReference type="SAM" id="MobiDB-lite"/>
    </source>
</evidence>
<evidence type="ECO:0000313" key="2">
    <source>
        <dbReference type="EMBL" id="CAE8604998.1"/>
    </source>
</evidence>